<dbReference type="PANTHER" id="PTHR34184">
    <property type="entry name" value="UPF0718 PROTEIN YCGR"/>
    <property type="match status" value="1"/>
</dbReference>
<dbReference type="AlphaFoldDB" id="A0A087BQN8"/>
<sequence>MTFLCAAPILNPVSLISTWYAFPHNHMMVVARAALGFATALVAGYSMAILPPRGLPLRARRTPASSSPSSASSCPTVASEDRHDACAMTADFRSDHAGTCCDRPGIATDGDDTLIARRHRHASTAITYLRHIHDDFLTLMPLVLVGVAIATVVRVSLGDNPASGLSTTTTIVAMLVMMVFAYLGSICSSTDAVIAASLASVLPAPALLAFLVFGPMMDVKNTLMLMSECTGRFTARLIATIAVPAFLVCAITIPLTEGLL</sequence>
<dbReference type="PANTHER" id="PTHR34184:SF4">
    <property type="entry name" value="UPF0718 PROTEIN YCGR"/>
    <property type="match status" value="1"/>
</dbReference>
<protein>
    <submittedName>
        <fullName evidence="8">Putative permease</fullName>
    </submittedName>
</protein>
<comment type="caution">
    <text evidence="8">The sequence shown here is derived from an EMBL/GenBank/DDBJ whole genome shotgun (WGS) entry which is preliminary data.</text>
</comment>
<dbReference type="InterPro" id="IPR005524">
    <property type="entry name" value="DUF318"/>
</dbReference>
<evidence type="ECO:0000313" key="9">
    <source>
        <dbReference type="Proteomes" id="UP000029014"/>
    </source>
</evidence>
<evidence type="ECO:0000256" key="6">
    <source>
        <dbReference type="ARBA" id="ARBA00023136"/>
    </source>
</evidence>
<feature type="transmembrane region" description="Helical" evidence="7">
    <location>
        <begin position="136"/>
        <end position="157"/>
    </location>
</feature>
<feature type="transmembrane region" description="Helical" evidence="7">
    <location>
        <begin position="163"/>
        <end position="185"/>
    </location>
</feature>
<dbReference type="STRING" id="1693.BMIN_1435"/>
<keyword evidence="4 7" id="KW-0812">Transmembrane</keyword>
<feature type="transmembrane region" description="Helical" evidence="7">
    <location>
        <begin position="233"/>
        <end position="255"/>
    </location>
</feature>
<comment type="subcellular location">
    <subcellularLocation>
        <location evidence="1">Cell membrane</location>
        <topology evidence="1">Multi-pass membrane protein</topology>
    </subcellularLocation>
</comment>
<evidence type="ECO:0000313" key="8">
    <source>
        <dbReference type="EMBL" id="KFI73338.1"/>
    </source>
</evidence>
<evidence type="ECO:0000256" key="1">
    <source>
        <dbReference type="ARBA" id="ARBA00004651"/>
    </source>
</evidence>
<proteinExistence type="inferred from homology"/>
<dbReference type="GO" id="GO:0005886">
    <property type="term" value="C:plasma membrane"/>
    <property type="evidence" value="ECO:0007669"/>
    <property type="project" value="UniProtKB-SubCell"/>
</dbReference>
<organism evidence="8 9">
    <name type="scientific">Bifidobacterium minimum</name>
    <dbReference type="NCBI Taxonomy" id="1693"/>
    <lineage>
        <taxon>Bacteria</taxon>
        <taxon>Bacillati</taxon>
        <taxon>Actinomycetota</taxon>
        <taxon>Actinomycetes</taxon>
        <taxon>Bifidobacteriales</taxon>
        <taxon>Bifidobacteriaceae</taxon>
        <taxon>Bifidobacterium</taxon>
    </lineage>
</organism>
<keyword evidence="6 7" id="KW-0472">Membrane</keyword>
<dbReference type="InterPro" id="IPR052923">
    <property type="entry name" value="UPF0718"/>
</dbReference>
<keyword evidence="9" id="KW-1185">Reference proteome</keyword>
<dbReference type="Proteomes" id="UP000029014">
    <property type="component" value="Unassembled WGS sequence"/>
</dbReference>
<feature type="transmembrane region" description="Helical" evidence="7">
    <location>
        <begin position="31"/>
        <end position="51"/>
    </location>
</feature>
<reference evidence="8 9" key="1">
    <citation type="submission" date="2014-03" db="EMBL/GenBank/DDBJ databases">
        <title>Genomics of Bifidobacteria.</title>
        <authorList>
            <person name="Ventura M."/>
            <person name="Milani C."/>
            <person name="Lugli G.A."/>
        </authorList>
    </citation>
    <scope>NUCLEOTIDE SEQUENCE [LARGE SCALE GENOMIC DNA]</scope>
    <source>
        <strain evidence="8 9">LMG 11592</strain>
    </source>
</reference>
<name>A0A087BQN8_9BIFI</name>
<evidence type="ECO:0000256" key="4">
    <source>
        <dbReference type="ARBA" id="ARBA00022692"/>
    </source>
</evidence>
<accession>A0A087BQN8</accession>
<dbReference type="Pfam" id="PF03773">
    <property type="entry name" value="ArsP_1"/>
    <property type="match status" value="1"/>
</dbReference>
<keyword evidence="3" id="KW-1003">Cell membrane</keyword>
<dbReference type="EMBL" id="JGZD01000007">
    <property type="protein sequence ID" value="KFI73338.1"/>
    <property type="molecule type" value="Genomic_DNA"/>
</dbReference>
<comment type="similarity">
    <text evidence="2">Belongs to the UPF0718 family.</text>
</comment>
<evidence type="ECO:0000256" key="5">
    <source>
        <dbReference type="ARBA" id="ARBA00022989"/>
    </source>
</evidence>
<evidence type="ECO:0000256" key="7">
    <source>
        <dbReference type="SAM" id="Phobius"/>
    </source>
</evidence>
<gene>
    <name evidence="8" type="ORF">BMIN_1435</name>
</gene>
<evidence type="ECO:0000256" key="2">
    <source>
        <dbReference type="ARBA" id="ARBA00006386"/>
    </source>
</evidence>
<keyword evidence="5 7" id="KW-1133">Transmembrane helix</keyword>
<dbReference type="eggNOG" id="COG0701">
    <property type="taxonomic scope" value="Bacteria"/>
</dbReference>
<evidence type="ECO:0000256" key="3">
    <source>
        <dbReference type="ARBA" id="ARBA00022475"/>
    </source>
</evidence>
<feature type="transmembrane region" description="Helical" evidence="7">
    <location>
        <begin position="192"/>
        <end position="213"/>
    </location>
</feature>
<dbReference type="RefSeq" id="WP_051126360.1">
    <property type="nucleotide sequence ID" value="NZ_JGZD01000007.1"/>
</dbReference>